<dbReference type="Proteomes" id="UP001500902">
    <property type="component" value="Unassembled WGS sequence"/>
</dbReference>
<keyword evidence="4" id="KW-1185">Reference proteome</keyword>
<gene>
    <name evidence="3" type="ORF">GCM10022224_072920</name>
</gene>
<protein>
    <submittedName>
        <fullName evidence="3">SAM-dependent methyltransferase</fullName>
    </submittedName>
</protein>
<organism evidence="3 4">
    <name type="scientific">Nonomuraea antimicrobica</name>
    <dbReference type="NCBI Taxonomy" id="561173"/>
    <lineage>
        <taxon>Bacteria</taxon>
        <taxon>Bacillati</taxon>
        <taxon>Actinomycetota</taxon>
        <taxon>Actinomycetes</taxon>
        <taxon>Streptosporangiales</taxon>
        <taxon>Streptosporangiaceae</taxon>
        <taxon>Nonomuraea</taxon>
    </lineage>
</organism>
<dbReference type="SUPFAM" id="SSF53335">
    <property type="entry name" value="S-adenosyl-L-methionine-dependent methyltransferases"/>
    <property type="match status" value="1"/>
</dbReference>
<accession>A0ABP7CY17</accession>
<dbReference type="EMBL" id="BAAAZP010000149">
    <property type="protein sequence ID" value="GAA3696606.1"/>
    <property type="molecule type" value="Genomic_DNA"/>
</dbReference>
<keyword evidence="2" id="KW-0808">Transferase</keyword>
<dbReference type="Gene3D" id="3.40.50.12710">
    <property type="match status" value="1"/>
</dbReference>
<comment type="caution">
    <text evidence="3">The sequence shown here is derived from an EMBL/GenBank/DDBJ whole genome shotgun (WGS) entry which is preliminary data.</text>
</comment>
<keyword evidence="1 3" id="KW-0489">Methyltransferase</keyword>
<name>A0ABP7CY17_9ACTN</name>
<dbReference type="Pfam" id="PF02636">
    <property type="entry name" value="Methyltransf_28"/>
    <property type="match status" value="1"/>
</dbReference>
<evidence type="ECO:0000313" key="3">
    <source>
        <dbReference type="EMBL" id="GAA3696606.1"/>
    </source>
</evidence>
<dbReference type="InterPro" id="IPR038375">
    <property type="entry name" value="NDUFAF7_sf"/>
</dbReference>
<dbReference type="GO" id="GO:0008168">
    <property type="term" value="F:methyltransferase activity"/>
    <property type="evidence" value="ECO:0007669"/>
    <property type="project" value="UniProtKB-KW"/>
</dbReference>
<evidence type="ECO:0000256" key="2">
    <source>
        <dbReference type="ARBA" id="ARBA00022679"/>
    </source>
</evidence>
<evidence type="ECO:0000256" key="1">
    <source>
        <dbReference type="ARBA" id="ARBA00022603"/>
    </source>
</evidence>
<evidence type="ECO:0000313" key="4">
    <source>
        <dbReference type="Proteomes" id="UP001500902"/>
    </source>
</evidence>
<dbReference type="PANTHER" id="PTHR12049">
    <property type="entry name" value="PROTEIN ARGININE METHYLTRANSFERASE NDUFAF7, MITOCHONDRIAL"/>
    <property type="match status" value="1"/>
</dbReference>
<dbReference type="InterPro" id="IPR003788">
    <property type="entry name" value="NDUFAF7"/>
</dbReference>
<dbReference type="GO" id="GO:0032259">
    <property type="term" value="P:methylation"/>
    <property type="evidence" value="ECO:0007669"/>
    <property type="project" value="UniProtKB-KW"/>
</dbReference>
<sequence length="320" mass="34440">MWLTWRAAMERALYGDQGFYLRERPSGHFRTSVSASSAFAGAVLSLLAEVDAELGEPGALDLVDIGAGEGALVTQVLEAAGPRLRDRLRVTAVDLSPRPEGLPERIAWSSTLPGEITGLAIANEWLDNVPLDVAEQTLDGPRLVMVDVRTGEERLGDRLPPADREWVARWWPLCRVGYRAEIGRPRDEAWASVLVSLTSGRAIAVDYAHPVDNRPLHGTLTGYRDGAVVVPVPDGSCDITAHVALDACAEAGRRAGAISTGLSTQREVLRRLGLTGARPPLDQARSDPRGYLRALARASEEAELIDASGLGGFGWLVQTK</sequence>
<reference evidence="4" key="1">
    <citation type="journal article" date="2019" name="Int. J. Syst. Evol. Microbiol.">
        <title>The Global Catalogue of Microorganisms (GCM) 10K type strain sequencing project: providing services to taxonomists for standard genome sequencing and annotation.</title>
        <authorList>
            <consortium name="The Broad Institute Genomics Platform"/>
            <consortium name="The Broad Institute Genome Sequencing Center for Infectious Disease"/>
            <person name="Wu L."/>
            <person name="Ma J."/>
        </authorList>
    </citation>
    <scope>NUCLEOTIDE SEQUENCE [LARGE SCALE GENOMIC DNA]</scope>
    <source>
        <strain evidence="4">JCM 16904</strain>
    </source>
</reference>
<dbReference type="InterPro" id="IPR029063">
    <property type="entry name" value="SAM-dependent_MTases_sf"/>
</dbReference>
<dbReference type="PANTHER" id="PTHR12049:SF7">
    <property type="entry name" value="PROTEIN ARGININE METHYLTRANSFERASE NDUFAF7, MITOCHONDRIAL"/>
    <property type="match status" value="1"/>
</dbReference>
<proteinExistence type="predicted"/>
<dbReference type="RefSeq" id="WP_344888571.1">
    <property type="nucleotide sequence ID" value="NZ_BAAAZP010000149.1"/>
</dbReference>